<dbReference type="OrthoDB" id="196355at2"/>
<accession>A0A2N5C2E4</accession>
<organism evidence="2 3">
    <name type="scientific">Cupriavidus pauculus</name>
    <dbReference type="NCBI Taxonomy" id="82633"/>
    <lineage>
        <taxon>Bacteria</taxon>
        <taxon>Pseudomonadati</taxon>
        <taxon>Pseudomonadota</taxon>
        <taxon>Betaproteobacteria</taxon>
        <taxon>Burkholderiales</taxon>
        <taxon>Burkholderiaceae</taxon>
        <taxon>Cupriavidus</taxon>
    </lineage>
</organism>
<feature type="transmembrane region" description="Helical" evidence="1">
    <location>
        <begin position="263"/>
        <end position="291"/>
    </location>
</feature>
<keyword evidence="1" id="KW-0812">Transmembrane</keyword>
<dbReference type="EMBL" id="PJRP01000029">
    <property type="protein sequence ID" value="PLP96383.1"/>
    <property type="molecule type" value="Genomic_DNA"/>
</dbReference>
<dbReference type="Pfam" id="PF09935">
    <property type="entry name" value="DUF2167"/>
    <property type="match status" value="1"/>
</dbReference>
<gene>
    <name evidence="2" type="ORF">CYJ10_32725</name>
</gene>
<name>A0A2N5C2E4_9BURK</name>
<dbReference type="InterPro" id="IPR018682">
    <property type="entry name" value="DUF2167_membr"/>
</dbReference>
<dbReference type="AlphaFoldDB" id="A0A2N5C2E4"/>
<evidence type="ECO:0000313" key="2">
    <source>
        <dbReference type="EMBL" id="PLP96383.1"/>
    </source>
</evidence>
<keyword evidence="1" id="KW-1133">Transmembrane helix</keyword>
<sequence>MKTRHPLAVVIGKITCAAAIVLALPVWAQMPADRKAELEQAWREASDKAQTGPVSIKLRDQATLQVPAHEAFIPQPAAGKLIRAMGNSNDERLLGLVMPTGDADWMVIAKYEPSGYIRDDDARDWNVDDLFKSLKDGTDQGNIEREKRGIPAVDLQGWVERPHYDAATHRLVWSMAMSERGAPANAPQGVNYNTYALGREGYVSLNLVTPRQNVEADKLKVQQLLANLDFDDGKRYADFNGSTDRVAEYGLAALVGGVAAKKLGLLAVIAAFVAKFAKVIGVAVAGFGYAVSRRFKKNKSQA</sequence>
<evidence type="ECO:0000256" key="1">
    <source>
        <dbReference type="SAM" id="Phobius"/>
    </source>
</evidence>
<proteinExistence type="predicted"/>
<comment type="caution">
    <text evidence="2">The sequence shown here is derived from an EMBL/GenBank/DDBJ whole genome shotgun (WGS) entry which is preliminary data.</text>
</comment>
<keyword evidence="1" id="KW-0472">Membrane</keyword>
<reference evidence="2 3" key="1">
    <citation type="submission" date="2017-12" db="EMBL/GenBank/DDBJ databases">
        <title>Genome sequence of the active heterotrophic nitrifier-denitrifier, Cupriavidus pauculus UM1.</title>
        <authorList>
            <person name="Putonti C."/>
            <person name="Castignetti D."/>
        </authorList>
    </citation>
    <scope>NUCLEOTIDE SEQUENCE [LARGE SCALE GENOMIC DNA]</scope>
    <source>
        <strain evidence="2 3">UM1</strain>
    </source>
</reference>
<dbReference type="RefSeq" id="WP_101685593.1">
    <property type="nucleotide sequence ID" value="NZ_PJRP01000029.1"/>
</dbReference>
<evidence type="ECO:0000313" key="3">
    <source>
        <dbReference type="Proteomes" id="UP000234341"/>
    </source>
</evidence>
<dbReference type="Proteomes" id="UP000234341">
    <property type="component" value="Unassembled WGS sequence"/>
</dbReference>
<protein>
    <submittedName>
        <fullName evidence="2">DUF2167 domain-containing protein</fullName>
    </submittedName>
</protein>